<dbReference type="AlphaFoldDB" id="A0A1G2U284"/>
<proteinExistence type="predicted"/>
<keyword evidence="1" id="KW-0472">Membrane</keyword>
<accession>A0A1G2U284</accession>
<sequence>MSVAPLLHKINEFILNPIIVLLFTVSLLLFFWGIFQFVRNTDNEEARSTGQRNMLWGIIGMFIMFAVFGVIRIILQTFGIDPATTAPFLFGN</sequence>
<reference evidence="2 3" key="1">
    <citation type="journal article" date="2016" name="Nat. Commun.">
        <title>Thousands of microbial genomes shed light on interconnected biogeochemical processes in an aquifer system.</title>
        <authorList>
            <person name="Anantharaman K."/>
            <person name="Brown C.T."/>
            <person name="Hug L.A."/>
            <person name="Sharon I."/>
            <person name="Castelle C.J."/>
            <person name="Probst A.J."/>
            <person name="Thomas B.C."/>
            <person name="Singh A."/>
            <person name="Wilkins M.J."/>
            <person name="Karaoz U."/>
            <person name="Brodie E.L."/>
            <person name="Williams K.H."/>
            <person name="Hubbard S.S."/>
            <person name="Banfield J.F."/>
        </authorList>
    </citation>
    <scope>NUCLEOTIDE SEQUENCE [LARGE SCALE GENOMIC DNA]</scope>
</reference>
<keyword evidence="1" id="KW-0812">Transmembrane</keyword>
<keyword evidence="1" id="KW-1133">Transmembrane helix</keyword>
<evidence type="ECO:0000313" key="2">
    <source>
        <dbReference type="EMBL" id="OHB02952.1"/>
    </source>
</evidence>
<protein>
    <submittedName>
        <fullName evidence="2">Uncharacterized protein</fullName>
    </submittedName>
</protein>
<comment type="caution">
    <text evidence="2">The sequence shown here is derived from an EMBL/GenBank/DDBJ whole genome shotgun (WGS) entry which is preliminary data.</text>
</comment>
<organism evidence="2 3">
    <name type="scientific">Candidatus Zambryskibacteria bacterium RIFCSPLOWO2_01_FULL_45_21</name>
    <dbReference type="NCBI Taxonomy" id="1802761"/>
    <lineage>
        <taxon>Bacteria</taxon>
        <taxon>Candidatus Zambryskiibacteriota</taxon>
    </lineage>
</organism>
<gene>
    <name evidence="2" type="ORF">A3B14_00725</name>
</gene>
<name>A0A1G2U284_9BACT</name>
<evidence type="ECO:0000313" key="3">
    <source>
        <dbReference type="Proteomes" id="UP000176800"/>
    </source>
</evidence>
<evidence type="ECO:0000256" key="1">
    <source>
        <dbReference type="SAM" id="Phobius"/>
    </source>
</evidence>
<dbReference type="EMBL" id="MHWE01000024">
    <property type="protein sequence ID" value="OHB02952.1"/>
    <property type="molecule type" value="Genomic_DNA"/>
</dbReference>
<feature type="transmembrane region" description="Helical" evidence="1">
    <location>
        <begin position="55"/>
        <end position="75"/>
    </location>
</feature>
<feature type="transmembrane region" description="Helical" evidence="1">
    <location>
        <begin position="12"/>
        <end position="35"/>
    </location>
</feature>
<dbReference type="Proteomes" id="UP000176800">
    <property type="component" value="Unassembled WGS sequence"/>
</dbReference>